<dbReference type="Proteomes" id="UP000649604">
    <property type="component" value="Unassembled WGS sequence"/>
</dbReference>
<name>A0A9D5JUH0_9BACT</name>
<organism evidence="1 2">
    <name type="scientific">candidate division KSB3 bacterium</name>
    <dbReference type="NCBI Taxonomy" id="2044937"/>
    <lineage>
        <taxon>Bacteria</taxon>
        <taxon>candidate division KSB3</taxon>
    </lineage>
</organism>
<dbReference type="Gene3D" id="2.30.30.110">
    <property type="match status" value="1"/>
</dbReference>
<proteinExistence type="predicted"/>
<dbReference type="Pfam" id="PF02452">
    <property type="entry name" value="PemK_toxin"/>
    <property type="match status" value="1"/>
</dbReference>
<accession>A0A9D5JUH0</accession>
<reference evidence="1" key="1">
    <citation type="submission" date="2019-11" db="EMBL/GenBank/DDBJ databases">
        <title>Microbial mats filling the niche in hypersaline microbial mats.</title>
        <authorList>
            <person name="Wong H.L."/>
            <person name="Macleod F.I."/>
            <person name="White R.A. III"/>
            <person name="Burns B.P."/>
        </authorList>
    </citation>
    <scope>NUCLEOTIDE SEQUENCE</scope>
    <source>
        <strain evidence="1">Rbin_158</strain>
    </source>
</reference>
<dbReference type="InterPro" id="IPR011067">
    <property type="entry name" value="Plasmid_toxin/cell-grow_inhib"/>
</dbReference>
<evidence type="ECO:0000313" key="1">
    <source>
        <dbReference type="EMBL" id="MBD3324142.1"/>
    </source>
</evidence>
<comment type="caution">
    <text evidence="1">The sequence shown here is derived from an EMBL/GenBank/DDBJ whole genome shotgun (WGS) entry which is preliminary data.</text>
</comment>
<dbReference type="AlphaFoldDB" id="A0A9D5JUH0"/>
<dbReference type="GO" id="GO:0003677">
    <property type="term" value="F:DNA binding"/>
    <property type="evidence" value="ECO:0007669"/>
    <property type="project" value="InterPro"/>
</dbReference>
<dbReference type="InterPro" id="IPR003477">
    <property type="entry name" value="PemK-like"/>
</dbReference>
<evidence type="ECO:0000313" key="2">
    <source>
        <dbReference type="Proteomes" id="UP000649604"/>
    </source>
</evidence>
<dbReference type="EMBL" id="WJJP01000192">
    <property type="protein sequence ID" value="MBD3324142.1"/>
    <property type="molecule type" value="Genomic_DNA"/>
</dbReference>
<protein>
    <submittedName>
        <fullName evidence="1">Type II toxin-antitoxin system PemK/MazF family toxin</fullName>
    </submittedName>
</protein>
<gene>
    <name evidence="1" type="ORF">GF339_06130</name>
</gene>
<dbReference type="SUPFAM" id="SSF50118">
    <property type="entry name" value="Cell growth inhibitor/plasmid maintenance toxic component"/>
    <property type="match status" value="1"/>
</dbReference>
<sequence length="143" mass="15059">MTRGDCYRVSHPAGGDPKKSRVFVVVSRQALIDSRFSTVICAPVYSAYHGLATQVSVGIAEGLKHASSIHCDALMSLPKSALTDFVGSLSSEKLQAAQSGVAYRLRASRGVPGSTLILTLSALPQDTLRANGEGKEVSLRGTQ</sequence>